<dbReference type="SUPFAM" id="SSF54637">
    <property type="entry name" value="Thioesterase/thiol ester dehydrase-isomerase"/>
    <property type="match status" value="1"/>
</dbReference>
<dbReference type="GO" id="GO:0047617">
    <property type="term" value="F:fatty acyl-CoA hydrolase activity"/>
    <property type="evidence" value="ECO:0007669"/>
    <property type="project" value="InterPro"/>
</dbReference>
<dbReference type="InterPro" id="IPR006683">
    <property type="entry name" value="Thioestr_dom"/>
</dbReference>
<evidence type="ECO:0000313" key="5">
    <source>
        <dbReference type="Proteomes" id="UP000294692"/>
    </source>
</evidence>
<dbReference type="Proteomes" id="UP000294692">
    <property type="component" value="Unassembled WGS sequence"/>
</dbReference>
<dbReference type="CDD" id="cd03443">
    <property type="entry name" value="PaaI_thioesterase"/>
    <property type="match status" value="1"/>
</dbReference>
<dbReference type="Pfam" id="PF03061">
    <property type="entry name" value="4HBT"/>
    <property type="match status" value="1"/>
</dbReference>
<dbReference type="NCBIfam" id="TIGR00369">
    <property type="entry name" value="unchar_dom_1"/>
    <property type="match status" value="1"/>
</dbReference>
<dbReference type="InterPro" id="IPR039298">
    <property type="entry name" value="ACOT13"/>
</dbReference>
<accession>A0A4R3VG87</accession>
<dbReference type="OrthoDB" id="8851832at2"/>
<gene>
    <name evidence="4" type="ORF">EV686_101725</name>
</gene>
<dbReference type="EMBL" id="SMBX01000001">
    <property type="protein sequence ID" value="TCV03261.1"/>
    <property type="molecule type" value="Genomic_DNA"/>
</dbReference>
<comment type="similarity">
    <text evidence="1">Belongs to the thioesterase PaaI family.</text>
</comment>
<dbReference type="InterPro" id="IPR003736">
    <property type="entry name" value="PAAI_dom"/>
</dbReference>
<sequence length="141" mass="14390">MSESIFADAPGGPDNPLLSHLGIELIDVEAGRAIFEMEIGPQHLNRQGSLQGGVVATLLDAACGYAGLAVSDKESLGNAVTVMLTISYLDKACSGRVRATGTVTRSGRSIYFSSGELTTPAGDLIATAQGSFKRSAGTGSA</sequence>
<proteinExistence type="inferred from homology"/>
<dbReference type="PANTHER" id="PTHR21660:SF1">
    <property type="entry name" value="ACYL-COENZYME A THIOESTERASE 13"/>
    <property type="match status" value="1"/>
</dbReference>
<reference evidence="4 5" key="1">
    <citation type="submission" date="2019-03" db="EMBL/GenBank/DDBJ databases">
        <title>Genomic Encyclopedia of Type Strains, Phase IV (KMG-IV): sequencing the most valuable type-strain genomes for metagenomic binning, comparative biology and taxonomic classification.</title>
        <authorList>
            <person name="Goeker M."/>
        </authorList>
    </citation>
    <scope>NUCLEOTIDE SEQUENCE [LARGE SCALE GENOMIC DNA]</scope>
    <source>
        <strain evidence="4 5">DSM 100048</strain>
    </source>
</reference>
<feature type="domain" description="Thioesterase" evidence="3">
    <location>
        <begin position="48"/>
        <end position="123"/>
    </location>
</feature>
<name>A0A4R3VG87_9BURK</name>
<comment type="caution">
    <text evidence="4">The sequence shown here is derived from an EMBL/GenBank/DDBJ whole genome shotgun (WGS) entry which is preliminary data.</text>
</comment>
<dbReference type="InterPro" id="IPR029069">
    <property type="entry name" value="HotDog_dom_sf"/>
</dbReference>
<evidence type="ECO:0000256" key="1">
    <source>
        <dbReference type="ARBA" id="ARBA00008324"/>
    </source>
</evidence>
<dbReference type="AlphaFoldDB" id="A0A4R3VG87"/>
<organism evidence="4 5">
    <name type="scientific">Paracandidimonas soli</name>
    <dbReference type="NCBI Taxonomy" id="1917182"/>
    <lineage>
        <taxon>Bacteria</taxon>
        <taxon>Pseudomonadati</taxon>
        <taxon>Pseudomonadota</taxon>
        <taxon>Betaproteobacteria</taxon>
        <taxon>Burkholderiales</taxon>
        <taxon>Alcaligenaceae</taxon>
        <taxon>Paracandidimonas</taxon>
    </lineage>
</organism>
<dbReference type="Gene3D" id="3.10.129.10">
    <property type="entry name" value="Hotdog Thioesterase"/>
    <property type="match status" value="1"/>
</dbReference>
<dbReference type="RefSeq" id="WP_132473540.1">
    <property type="nucleotide sequence ID" value="NZ_JBHRVM010000001.1"/>
</dbReference>
<keyword evidence="5" id="KW-1185">Reference proteome</keyword>
<keyword evidence="2" id="KW-0378">Hydrolase</keyword>
<evidence type="ECO:0000313" key="4">
    <source>
        <dbReference type="EMBL" id="TCV03261.1"/>
    </source>
</evidence>
<evidence type="ECO:0000259" key="3">
    <source>
        <dbReference type="Pfam" id="PF03061"/>
    </source>
</evidence>
<protein>
    <submittedName>
        <fullName evidence="4">Uncharacterized protein (TIGR00369 family)</fullName>
    </submittedName>
</protein>
<evidence type="ECO:0000256" key="2">
    <source>
        <dbReference type="ARBA" id="ARBA00022801"/>
    </source>
</evidence>
<dbReference type="PANTHER" id="PTHR21660">
    <property type="entry name" value="THIOESTERASE SUPERFAMILY MEMBER-RELATED"/>
    <property type="match status" value="1"/>
</dbReference>